<proteinExistence type="predicted"/>
<reference evidence="1 2" key="1">
    <citation type="journal article" date="2023" name="Life. Sci Alliance">
        <title>Evolutionary insights into 3D genome organization and epigenetic landscape of Vigna mungo.</title>
        <authorList>
            <person name="Junaid A."/>
            <person name="Singh B."/>
            <person name="Bhatia S."/>
        </authorList>
    </citation>
    <scope>NUCLEOTIDE SEQUENCE [LARGE SCALE GENOMIC DNA]</scope>
    <source>
        <strain evidence="1">Urdbean</strain>
    </source>
</reference>
<dbReference type="Proteomes" id="UP001374535">
    <property type="component" value="Chromosome 1"/>
</dbReference>
<keyword evidence="2" id="KW-1185">Reference proteome</keyword>
<name>A0AAQ3SA91_VIGMU</name>
<protein>
    <submittedName>
        <fullName evidence="1">Uncharacterized protein</fullName>
    </submittedName>
</protein>
<evidence type="ECO:0000313" key="1">
    <source>
        <dbReference type="EMBL" id="WVZ23282.1"/>
    </source>
</evidence>
<dbReference type="EMBL" id="CP144700">
    <property type="protein sequence ID" value="WVZ23282.1"/>
    <property type="molecule type" value="Genomic_DNA"/>
</dbReference>
<dbReference type="AlphaFoldDB" id="A0AAQ3SA91"/>
<evidence type="ECO:0000313" key="2">
    <source>
        <dbReference type="Proteomes" id="UP001374535"/>
    </source>
</evidence>
<sequence length="138" mass="15173">MLCSNRCFNSFSLSDFFCAFPTYHSLSSNFLPLRASTALAASSAFSKFTNPKHFDFPSPSLITTALVIVPNSPKIVFNSSSLVESARFFTKTLLNFALSIALSLSCLRRKGPTYTCLSFNSIPFSFSMAFWADSSLSN</sequence>
<gene>
    <name evidence="1" type="ORF">V8G54_001826</name>
</gene>
<organism evidence="1 2">
    <name type="scientific">Vigna mungo</name>
    <name type="common">Black gram</name>
    <name type="synonym">Phaseolus mungo</name>
    <dbReference type="NCBI Taxonomy" id="3915"/>
    <lineage>
        <taxon>Eukaryota</taxon>
        <taxon>Viridiplantae</taxon>
        <taxon>Streptophyta</taxon>
        <taxon>Embryophyta</taxon>
        <taxon>Tracheophyta</taxon>
        <taxon>Spermatophyta</taxon>
        <taxon>Magnoliopsida</taxon>
        <taxon>eudicotyledons</taxon>
        <taxon>Gunneridae</taxon>
        <taxon>Pentapetalae</taxon>
        <taxon>rosids</taxon>
        <taxon>fabids</taxon>
        <taxon>Fabales</taxon>
        <taxon>Fabaceae</taxon>
        <taxon>Papilionoideae</taxon>
        <taxon>50 kb inversion clade</taxon>
        <taxon>NPAAA clade</taxon>
        <taxon>indigoferoid/millettioid clade</taxon>
        <taxon>Phaseoleae</taxon>
        <taxon>Vigna</taxon>
    </lineage>
</organism>
<accession>A0AAQ3SA91</accession>